<protein>
    <submittedName>
        <fullName evidence="1">YwqJ-related putative deaminase</fullName>
    </submittedName>
</protein>
<reference evidence="2" key="1">
    <citation type="journal article" date="2019" name="Int. J. Syst. Evol. Microbiol.">
        <title>The Global Catalogue of Microorganisms (GCM) 10K type strain sequencing project: providing services to taxonomists for standard genome sequencing and annotation.</title>
        <authorList>
            <consortium name="The Broad Institute Genomics Platform"/>
            <consortium name="The Broad Institute Genome Sequencing Center for Infectious Disease"/>
            <person name="Wu L."/>
            <person name="Ma J."/>
        </authorList>
    </citation>
    <scope>NUCLEOTIDE SEQUENCE [LARGE SCALE GENOMIC DNA]</scope>
    <source>
        <strain evidence="2">CGMCC 1.16305</strain>
    </source>
</reference>
<dbReference type="Pfam" id="PF14431">
    <property type="entry name" value="YwqJ-deaminase"/>
    <property type="match status" value="1"/>
</dbReference>
<dbReference type="RefSeq" id="WP_380970330.1">
    <property type="nucleotide sequence ID" value="NZ_JBHTCO010000045.1"/>
</dbReference>
<sequence length="371" mass="41577">MINHIHHYLNLLGQSQDFLMRTAAEFRQADETALGHIWNLTAEILPIHDIQRTHDEYDPVIGKKIEFSDNLLADGMVIATIFPEVRGTGLAGKYGMTGFKFSSMDEKGANLVKGIRNALHPDLIKSTLKNSYQLIKHQSLSITNKIVKKVGEIRLPQVLQPSYAGIGKMDTTIRDIFNGSKDTMIKTVGRKGSRSTAKNASIRQIDYLRDKYGDISINELHQRINLRGEVHQELNRLKKVGLSKSQRGPAVAGVLDKKTGCYYFGINDVDGLTPDIKHKLIKERIANMPFDLKEGYIKTAGAGSHAEVYALNKALLARPDADLNDLMVHVISARKINKHMPEGFPMPRCPHCEFITDGAHYIPEVLKYARK</sequence>
<organism evidence="1 2">
    <name type="scientific">Scopulibacillus cellulosilyticus</name>
    <dbReference type="NCBI Taxonomy" id="2665665"/>
    <lineage>
        <taxon>Bacteria</taxon>
        <taxon>Bacillati</taxon>
        <taxon>Bacillota</taxon>
        <taxon>Bacilli</taxon>
        <taxon>Bacillales</taxon>
        <taxon>Sporolactobacillaceae</taxon>
        <taxon>Scopulibacillus</taxon>
    </lineage>
</organism>
<proteinExistence type="predicted"/>
<evidence type="ECO:0000313" key="2">
    <source>
        <dbReference type="Proteomes" id="UP001596505"/>
    </source>
</evidence>
<name>A0ABW2Q7Q8_9BACL</name>
<dbReference type="InterPro" id="IPR025968">
    <property type="entry name" value="YwqJ_deaminase"/>
</dbReference>
<accession>A0ABW2Q7Q8</accession>
<evidence type="ECO:0000313" key="1">
    <source>
        <dbReference type="EMBL" id="MFC7395551.1"/>
    </source>
</evidence>
<keyword evidence="2" id="KW-1185">Reference proteome</keyword>
<dbReference type="Proteomes" id="UP001596505">
    <property type="component" value="Unassembled WGS sequence"/>
</dbReference>
<comment type="caution">
    <text evidence="1">The sequence shown here is derived from an EMBL/GenBank/DDBJ whole genome shotgun (WGS) entry which is preliminary data.</text>
</comment>
<dbReference type="EMBL" id="JBHTCO010000045">
    <property type="protein sequence ID" value="MFC7395551.1"/>
    <property type="molecule type" value="Genomic_DNA"/>
</dbReference>
<gene>
    <name evidence="1" type="ORF">ACFQRG_21820</name>
</gene>